<evidence type="ECO:0000256" key="6">
    <source>
        <dbReference type="ARBA" id="ARBA00023136"/>
    </source>
</evidence>
<feature type="domain" description="EamA" evidence="8">
    <location>
        <begin position="171"/>
        <end position="317"/>
    </location>
</feature>
<evidence type="ECO:0000256" key="2">
    <source>
        <dbReference type="ARBA" id="ARBA00007362"/>
    </source>
</evidence>
<proteinExistence type="inferred from homology"/>
<dbReference type="Gene3D" id="1.10.3730.20">
    <property type="match status" value="1"/>
</dbReference>
<dbReference type="PANTHER" id="PTHR42920">
    <property type="entry name" value="OS03G0707200 PROTEIN-RELATED"/>
    <property type="match status" value="1"/>
</dbReference>
<evidence type="ECO:0000256" key="4">
    <source>
        <dbReference type="ARBA" id="ARBA00022692"/>
    </source>
</evidence>
<reference evidence="9" key="2">
    <citation type="journal article" date="2022" name="Microbiol. Resour. Announc.">
        <title>Metagenome Sequencing to Explore Phylogenomics of Terrestrial Cyanobacteria.</title>
        <authorList>
            <person name="Ward R.D."/>
            <person name="Stajich J.E."/>
            <person name="Johansen J.R."/>
            <person name="Huntemann M."/>
            <person name="Clum A."/>
            <person name="Foster B."/>
            <person name="Foster B."/>
            <person name="Roux S."/>
            <person name="Palaniappan K."/>
            <person name="Varghese N."/>
            <person name="Mukherjee S."/>
            <person name="Reddy T.B.K."/>
            <person name="Daum C."/>
            <person name="Copeland A."/>
            <person name="Chen I.A."/>
            <person name="Ivanova N.N."/>
            <person name="Kyrpides N.C."/>
            <person name="Shapiro N."/>
            <person name="Eloe-Fadrosh E.A."/>
            <person name="Pietrasiak N."/>
        </authorList>
    </citation>
    <scope>NUCLEOTIDE SEQUENCE</scope>
    <source>
        <strain evidence="9">CPER-KK1</strain>
    </source>
</reference>
<feature type="transmembrane region" description="Helical" evidence="7">
    <location>
        <begin position="75"/>
        <end position="94"/>
    </location>
</feature>
<sequence>MFSLPHVEYISFWGELAALSAACLWALGSVIYTHAGARIPALELNLIKTVVAIAFLIPTLLLQGITTPTASPLPLYLLLLSGVVGIGLADTFFLEALKQLGARRTLLIKTLDPPTAALLSTLFLQEKLSAIAWCGILLVILGVAWVVTERVPGVSSSASTGGKSATSIPVWGIICGLLSAVGQAIGAVLSRQAFVQTNISPLWSVLLRLFGALLVIVLWLLVKRYPIGLWIKPLVTDRDKSLSRILGAVIFAAFASTFLGIWLQQTALKFTAAGIAQTLSATSPLFVLPIVIWMGEVVSLRAFVGVLISLVGVGLLLSLG</sequence>
<dbReference type="EMBL" id="JAHHIF010000056">
    <property type="protein sequence ID" value="MBW4548198.1"/>
    <property type="molecule type" value="Genomic_DNA"/>
</dbReference>
<dbReference type="InterPro" id="IPR000620">
    <property type="entry name" value="EamA_dom"/>
</dbReference>
<protein>
    <submittedName>
        <fullName evidence="9">DMT family transporter</fullName>
    </submittedName>
</protein>
<comment type="similarity">
    <text evidence="2">Belongs to the EamA transporter family.</text>
</comment>
<dbReference type="Proteomes" id="UP000753908">
    <property type="component" value="Unassembled WGS sequence"/>
</dbReference>
<dbReference type="Pfam" id="PF00892">
    <property type="entry name" value="EamA"/>
    <property type="match status" value="2"/>
</dbReference>
<evidence type="ECO:0000259" key="8">
    <source>
        <dbReference type="Pfam" id="PF00892"/>
    </source>
</evidence>
<evidence type="ECO:0000256" key="1">
    <source>
        <dbReference type="ARBA" id="ARBA00004651"/>
    </source>
</evidence>
<gene>
    <name evidence="9" type="ORF">KME25_27710</name>
</gene>
<evidence type="ECO:0000256" key="3">
    <source>
        <dbReference type="ARBA" id="ARBA00022475"/>
    </source>
</evidence>
<feature type="transmembrane region" description="Helical" evidence="7">
    <location>
        <begin position="128"/>
        <end position="148"/>
    </location>
</feature>
<organism evidence="9 10">
    <name type="scientific">Symplocastrum torsivum CPER-KK1</name>
    <dbReference type="NCBI Taxonomy" id="450513"/>
    <lineage>
        <taxon>Bacteria</taxon>
        <taxon>Bacillati</taxon>
        <taxon>Cyanobacteriota</taxon>
        <taxon>Cyanophyceae</taxon>
        <taxon>Oscillatoriophycideae</taxon>
        <taxon>Oscillatoriales</taxon>
        <taxon>Microcoleaceae</taxon>
        <taxon>Symplocastrum</taxon>
    </lineage>
</organism>
<dbReference type="SUPFAM" id="SSF103481">
    <property type="entry name" value="Multidrug resistance efflux transporter EmrE"/>
    <property type="match status" value="2"/>
</dbReference>
<feature type="transmembrane region" description="Helical" evidence="7">
    <location>
        <begin position="44"/>
        <end position="63"/>
    </location>
</feature>
<reference evidence="9" key="1">
    <citation type="submission" date="2021-05" db="EMBL/GenBank/DDBJ databases">
        <authorList>
            <person name="Pietrasiak N."/>
            <person name="Ward R."/>
            <person name="Stajich J.E."/>
            <person name="Kurbessoian T."/>
        </authorList>
    </citation>
    <scope>NUCLEOTIDE SEQUENCE</scope>
    <source>
        <strain evidence="9">CPER-KK1</strain>
    </source>
</reference>
<evidence type="ECO:0000313" key="10">
    <source>
        <dbReference type="Proteomes" id="UP000753908"/>
    </source>
</evidence>
<evidence type="ECO:0000256" key="5">
    <source>
        <dbReference type="ARBA" id="ARBA00022989"/>
    </source>
</evidence>
<evidence type="ECO:0000256" key="7">
    <source>
        <dbReference type="SAM" id="Phobius"/>
    </source>
</evidence>
<feature type="transmembrane region" description="Helical" evidence="7">
    <location>
        <begin position="300"/>
        <end position="319"/>
    </location>
</feature>
<keyword evidence="5 7" id="KW-1133">Transmembrane helix</keyword>
<dbReference type="InterPro" id="IPR051258">
    <property type="entry name" value="Diverse_Substrate_Transporter"/>
</dbReference>
<feature type="transmembrane region" description="Helical" evidence="7">
    <location>
        <begin position="202"/>
        <end position="222"/>
    </location>
</feature>
<evidence type="ECO:0000313" key="9">
    <source>
        <dbReference type="EMBL" id="MBW4548198.1"/>
    </source>
</evidence>
<name>A0A951PSZ7_9CYAN</name>
<keyword evidence="4 7" id="KW-0812">Transmembrane</keyword>
<feature type="transmembrane region" description="Helical" evidence="7">
    <location>
        <begin position="270"/>
        <end position="294"/>
    </location>
</feature>
<dbReference type="InterPro" id="IPR037185">
    <property type="entry name" value="EmrE-like"/>
</dbReference>
<feature type="transmembrane region" description="Helical" evidence="7">
    <location>
        <begin position="242"/>
        <end position="263"/>
    </location>
</feature>
<dbReference type="GO" id="GO:0005886">
    <property type="term" value="C:plasma membrane"/>
    <property type="evidence" value="ECO:0007669"/>
    <property type="project" value="UniProtKB-SubCell"/>
</dbReference>
<accession>A0A951PSZ7</accession>
<dbReference type="AlphaFoldDB" id="A0A951PSZ7"/>
<feature type="transmembrane region" description="Helical" evidence="7">
    <location>
        <begin position="12"/>
        <end position="32"/>
    </location>
</feature>
<dbReference type="PANTHER" id="PTHR42920:SF5">
    <property type="entry name" value="EAMA DOMAIN-CONTAINING PROTEIN"/>
    <property type="match status" value="1"/>
</dbReference>
<keyword evidence="3" id="KW-1003">Cell membrane</keyword>
<feature type="transmembrane region" description="Helical" evidence="7">
    <location>
        <begin position="168"/>
        <end position="190"/>
    </location>
</feature>
<keyword evidence="6 7" id="KW-0472">Membrane</keyword>
<comment type="subcellular location">
    <subcellularLocation>
        <location evidence="1">Cell membrane</location>
        <topology evidence="1">Multi-pass membrane protein</topology>
    </subcellularLocation>
</comment>
<feature type="domain" description="EamA" evidence="8">
    <location>
        <begin position="13"/>
        <end position="147"/>
    </location>
</feature>
<comment type="caution">
    <text evidence="9">The sequence shown here is derived from an EMBL/GenBank/DDBJ whole genome shotgun (WGS) entry which is preliminary data.</text>
</comment>